<evidence type="ECO:0008006" key="3">
    <source>
        <dbReference type="Google" id="ProtNLM"/>
    </source>
</evidence>
<evidence type="ECO:0000313" key="2">
    <source>
        <dbReference type="Proteomes" id="UP000238823"/>
    </source>
</evidence>
<comment type="caution">
    <text evidence="1">The sequence shown here is derived from an EMBL/GenBank/DDBJ whole genome shotgun (WGS) entry which is preliminary data.</text>
</comment>
<dbReference type="AlphaFoldDB" id="A0A2S9YVB9"/>
<protein>
    <recommendedName>
        <fullName evidence="3">T4 bacteriophage base plate protein</fullName>
    </recommendedName>
</protein>
<sequence>MLQVRLEPGLPGGRWACIRGLRGHDEQALARGGGGMAAVELLDRLLVETPGTSVGPGRAWELAVSDRDRLLAAVYASTFTDQIESEVPCEQCGEGSDVSFSLAAFVASIDASEDSLREAGVVGPDPDGAYSLADGTRFRLPTSVDQRALLGEALDRRRLTLLRACILADQDHAEGRTASDMSGELLDRVEAAMELVGPTLDQHLSVDCHECGARRDIRFDIQHFLLRALEHEHRYLVREVHYLACSYGWSRAEILDLSRDERRAYVELVAAERAARQSRSL</sequence>
<name>A0A2S9YVB9_9BACT</name>
<dbReference type="Proteomes" id="UP000238823">
    <property type="component" value="Unassembled WGS sequence"/>
</dbReference>
<dbReference type="OrthoDB" id="283948at2"/>
<gene>
    <name evidence="1" type="ORF">ENSA7_10230</name>
</gene>
<evidence type="ECO:0000313" key="1">
    <source>
        <dbReference type="EMBL" id="PRQ09033.1"/>
    </source>
</evidence>
<accession>A0A2S9YVB9</accession>
<reference evidence="1 2" key="1">
    <citation type="submission" date="2018-03" db="EMBL/GenBank/DDBJ databases">
        <title>Draft Genome Sequences of the Obligatory Marine Myxobacteria Enhygromyxa salina SWB007.</title>
        <authorList>
            <person name="Poehlein A."/>
            <person name="Moghaddam J.A."/>
            <person name="Harms H."/>
            <person name="Alanjari M."/>
            <person name="Koenig G.M."/>
            <person name="Daniel R."/>
            <person name="Schaeberle T.F."/>
        </authorList>
    </citation>
    <scope>NUCLEOTIDE SEQUENCE [LARGE SCALE GENOMIC DNA]</scope>
    <source>
        <strain evidence="1 2">SWB007</strain>
    </source>
</reference>
<proteinExistence type="predicted"/>
<organism evidence="1 2">
    <name type="scientific">Enhygromyxa salina</name>
    <dbReference type="NCBI Taxonomy" id="215803"/>
    <lineage>
        <taxon>Bacteria</taxon>
        <taxon>Pseudomonadati</taxon>
        <taxon>Myxococcota</taxon>
        <taxon>Polyangia</taxon>
        <taxon>Nannocystales</taxon>
        <taxon>Nannocystaceae</taxon>
        <taxon>Enhygromyxa</taxon>
    </lineage>
</organism>
<dbReference type="RefSeq" id="WP_146157353.1">
    <property type="nucleotide sequence ID" value="NZ_PVNL01000030.1"/>
</dbReference>
<dbReference type="EMBL" id="PVNL01000030">
    <property type="protein sequence ID" value="PRQ09033.1"/>
    <property type="molecule type" value="Genomic_DNA"/>
</dbReference>